<keyword evidence="1" id="KW-0677">Repeat</keyword>
<dbReference type="InterPro" id="IPR046960">
    <property type="entry name" value="PPR_At4g14850-like_plant"/>
</dbReference>
<dbReference type="Pfam" id="PF08387">
    <property type="entry name" value="FBD"/>
    <property type="match status" value="2"/>
</dbReference>
<dbReference type="Gene3D" id="1.25.40.10">
    <property type="entry name" value="Tetratricopeptide repeat domain"/>
    <property type="match status" value="3"/>
</dbReference>
<evidence type="ECO:0000313" key="5">
    <source>
        <dbReference type="Proteomes" id="UP000306102"/>
    </source>
</evidence>
<feature type="domain" description="FBD" evidence="3">
    <location>
        <begin position="801"/>
        <end position="869"/>
    </location>
</feature>
<evidence type="ECO:0000256" key="1">
    <source>
        <dbReference type="ARBA" id="ARBA00022737"/>
    </source>
</evidence>
<dbReference type="GO" id="GO:0009451">
    <property type="term" value="P:RNA modification"/>
    <property type="evidence" value="ECO:0007669"/>
    <property type="project" value="InterPro"/>
</dbReference>
<feature type="repeat" description="PPR" evidence="2">
    <location>
        <begin position="151"/>
        <end position="185"/>
    </location>
</feature>
<dbReference type="EMBL" id="SDRB02011317">
    <property type="protein sequence ID" value="THG01834.1"/>
    <property type="molecule type" value="Genomic_DNA"/>
</dbReference>
<dbReference type="SMART" id="SM00579">
    <property type="entry name" value="FBD"/>
    <property type="match status" value="2"/>
</dbReference>
<evidence type="ECO:0000313" key="4">
    <source>
        <dbReference type="EMBL" id="THG01834.1"/>
    </source>
</evidence>
<dbReference type="Pfam" id="PF01535">
    <property type="entry name" value="PPR"/>
    <property type="match status" value="3"/>
</dbReference>
<dbReference type="FunFam" id="1.25.40.10:FF:000184">
    <property type="entry name" value="Pentatricopeptide repeat-containing protein, chloroplastic"/>
    <property type="match status" value="1"/>
</dbReference>
<dbReference type="FunFam" id="1.25.40.10:FF:000348">
    <property type="entry name" value="Pentatricopeptide repeat-containing protein chloroplastic"/>
    <property type="match status" value="1"/>
</dbReference>
<evidence type="ECO:0000256" key="2">
    <source>
        <dbReference type="PROSITE-ProRule" id="PRU00708"/>
    </source>
</evidence>
<dbReference type="Pfam" id="PF13041">
    <property type="entry name" value="PPR_2"/>
    <property type="match status" value="2"/>
</dbReference>
<reference evidence="4 5" key="1">
    <citation type="journal article" date="2018" name="Proc. Natl. Acad. Sci. U.S.A.">
        <title>Draft genome sequence of Camellia sinensis var. sinensis provides insights into the evolution of the tea genome and tea quality.</title>
        <authorList>
            <person name="Wei C."/>
            <person name="Yang H."/>
            <person name="Wang S."/>
            <person name="Zhao J."/>
            <person name="Liu C."/>
            <person name="Gao L."/>
            <person name="Xia E."/>
            <person name="Lu Y."/>
            <person name="Tai Y."/>
            <person name="She G."/>
            <person name="Sun J."/>
            <person name="Cao H."/>
            <person name="Tong W."/>
            <person name="Gao Q."/>
            <person name="Li Y."/>
            <person name="Deng W."/>
            <person name="Jiang X."/>
            <person name="Wang W."/>
            <person name="Chen Q."/>
            <person name="Zhang S."/>
            <person name="Li H."/>
            <person name="Wu J."/>
            <person name="Wang P."/>
            <person name="Li P."/>
            <person name="Shi C."/>
            <person name="Zheng F."/>
            <person name="Jian J."/>
            <person name="Huang B."/>
            <person name="Shan D."/>
            <person name="Shi M."/>
            <person name="Fang C."/>
            <person name="Yue Y."/>
            <person name="Li F."/>
            <person name="Li D."/>
            <person name="Wei S."/>
            <person name="Han B."/>
            <person name="Jiang C."/>
            <person name="Yin Y."/>
            <person name="Xia T."/>
            <person name="Zhang Z."/>
            <person name="Bennetzen J.L."/>
            <person name="Zhao S."/>
            <person name="Wan X."/>
        </authorList>
    </citation>
    <scope>NUCLEOTIDE SEQUENCE [LARGE SCALE GENOMIC DNA]</scope>
    <source>
        <strain evidence="5">cv. Shuchazao</strain>
        <tissue evidence="4">Leaf</tissue>
    </source>
</reference>
<dbReference type="InterPro" id="IPR032675">
    <property type="entry name" value="LRR_dom_sf"/>
</dbReference>
<dbReference type="Pfam" id="PF12854">
    <property type="entry name" value="PPR_1"/>
    <property type="match status" value="1"/>
</dbReference>
<dbReference type="AlphaFoldDB" id="A0A4S4DHI1"/>
<dbReference type="PROSITE" id="PS51375">
    <property type="entry name" value="PPR"/>
    <property type="match status" value="3"/>
</dbReference>
<organism evidence="4 5">
    <name type="scientific">Camellia sinensis var. sinensis</name>
    <name type="common">China tea</name>
    <dbReference type="NCBI Taxonomy" id="542762"/>
    <lineage>
        <taxon>Eukaryota</taxon>
        <taxon>Viridiplantae</taxon>
        <taxon>Streptophyta</taxon>
        <taxon>Embryophyta</taxon>
        <taxon>Tracheophyta</taxon>
        <taxon>Spermatophyta</taxon>
        <taxon>Magnoliopsida</taxon>
        <taxon>eudicotyledons</taxon>
        <taxon>Gunneridae</taxon>
        <taxon>Pentapetalae</taxon>
        <taxon>asterids</taxon>
        <taxon>Ericales</taxon>
        <taxon>Theaceae</taxon>
        <taxon>Camellia</taxon>
    </lineage>
</organism>
<gene>
    <name evidence="4" type="ORF">TEA_013809</name>
</gene>
<dbReference type="Gene3D" id="3.80.10.10">
    <property type="entry name" value="Ribonuclease Inhibitor"/>
    <property type="match status" value="1"/>
</dbReference>
<dbReference type="Pfam" id="PF20431">
    <property type="entry name" value="E_motif"/>
    <property type="match status" value="1"/>
</dbReference>
<name>A0A4S4DHI1_CAMSN</name>
<dbReference type="GO" id="GO:0003723">
    <property type="term" value="F:RNA binding"/>
    <property type="evidence" value="ECO:0007669"/>
    <property type="project" value="InterPro"/>
</dbReference>
<accession>A0A4S4DHI1</accession>
<proteinExistence type="predicted"/>
<dbReference type="InterPro" id="IPR011990">
    <property type="entry name" value="TPR-like_helical_dom_sf"/>
</dbReference>
<dbReference type="InterPro" id="IPR002885">
    <property type="entry name" value="PPR_rpt"/>
</dbReference>
<sequence length="1128" mass="126382">MDELKQIHAHVITSGLARFTYTTSKILAFCALSETHNNMNYAEPVFNQIVIPTIFDFNSMIMGYSKSSDPKKGLQVYAQMRCQGFEPNDHTFPVLTKACSCIYSLYQVHGQIMKFGYGCDVYVISSIIHMYSKFGATNFACQVFEESSNRNVVCWTSLISGYCSNGLVNEAREVFDSMPERNDISFSAMVSGYVWNERFNEAIELFRKLKSCANVRPNRSLLVGVLNACAAVGAFEEGKWVHAYINENFSELELQLGTALIDFYAKCGNIKDAENIFKKIPYKDVTTWSAMILGLAINGNNEMGLQLFAEMERRGPKPNAITFVAVLTACNCLTIVNKSWRLFGRMSKVYGISPVIEHYGCMVDLLARAGQIREAEIMIKSMPMEPDGAIWGSLLNGCLMHGHVELGKKAGKLLIQLEPRHSGRYVLLANMYAAMGSWEGVVRLRKMMKDKKVDILPAWSFIEIDGIVHRFVVDDKSHSQSSDICSNDFMIFRDPAKLNKTIILILIGVYFQHTLQKVWSWDNTIGIGEGSEAVVKKQCTGSAKPGVPRPLQFCQEIQSKIESKSSTGMAHRFTSILKQLCTRSPSRSVTYMSRQRDGAPRAITLIFGDGIGLLVTIAVEIFHVSLISPSNDLTQKLFSSCPMLEELSIIAEYGDSEVVVIVNAPILDYLCIEDDCFVQYCLNSLSLLVKASVCVDASHPHALGAMPHLNRAFVLLEAIANVKHLHLKSSTMAVLGIANDKNWPVFPNLTHLEFDDVGCKSLPDLLNGVPNLCTMVFTKVPLDSFEPLEQFYWLEPQGVPSCLRSTLKEIKVSGIDGLQDELNLIKYFLENASVLEKMTIGYGMLSIKEEAEFLRHLVRQYRNSETVVMVDAPILECLHVEDNCLVLYCLKSLSSLVKASVCVEAPYPYAFSAITQVNQLFGLLKAFSNVKHLHLKASTMAALGFANDKNWPAFPNLTQLELGVCHNFCCKSLFDLLNGARNLCTTVFAKVPLHDGFAYSEQFNWFEPQGVPSCLRSSLKEIKISGIDASQDELNLIKYLLKNAKVLTKMTIRNVISRMEEENEFLKNLSWLIDVQIPVKLNLFENSLIKVSGGISSGERCEHVTCDMCHWMNLQIFNLDLEDMETYY</sequence>
<evidence type="ECO:0000259" key="3">
    <source>
        <dbReference type="SMART" id="SM00579"/>
    </source>
</evidence>
<dbReference type="InterPro" id="IPR046848">
    <property type="entry name" value="E_motif"/>
</dbReference>
<keyword evidence="5" id="KW-1185">Reference proteome</keyword>
<comment type="caution">
    <text evidence="4">The sequence shown here is derived from an EMBL/GenBank/DDBJ whole genome shotgun (WGS) entry which is preliminary data.</text>
</comment>
<dbReference type="PANTHER" id="PTHR47926">
    <property type="entry name" value="PENTATRICOPEPTIDE REPEAT-CONTAINING PROTEIN"/>
    <property type="match status" value="1"/>
</dbReference>
<dbReference type="Proteomes" id="UP000306102">
    <property type="component" value="Unassembled WGS sequence"/>
</dbReference>
<feature type="repeat" description="PPR" evidence="2">
    <location>
        <begin position="284"/>
        <end position="318"/>
    </location>
</feature>
<feature type="domain" description="FBD" evidence="3">
    <location>
        <begin position="1013"/>
        <end position="1084"/>
    </location>
</feature>
<dbReference type="NCBIfam" id="TIGR00756">
    <property type="entry name" value="PPR"/>
    <property type="match status" value="2"/>
</dbReference>
<protein>
    <recommendedName>
        <fullName evidence="3">FBD domain-containing protein</fullName>
    </recommendedName>
</protein>
<dbReference type="PANTHER" id="PTHR47926:SF350">
    <property type="entry name" value="(WILD MALAYSIAN BANANA) HYPOTHETICAL PROTEIN"/>
    <property type="match status" value="1"/>
</dbReference>
<feature type="repeat" description="PPR" evidence="2">
    <location>
        <begin position="53"/>
        <end position="87"/>
    </location>
</feature>
<dbReference type="STRING" id="542762.A0A4S4DHI1"/>
<dbReference type="InterPro" id="IPR006566">
    <property type="entry name" value="FBD"/>
</dbReference>